<organism evidence="3">
    <name type="scientific">marine sediment metagenome</name>
    <dbReference type="NCBI Taxonomy" id="412755"/>
    <lineage>
        <taxon>unclassified sequences</taxon>
        <taxon>metagenomes</taxon>
        <taxon>ecological metagenomes</taxon>
    </lineage>
</organism>
<keyword evidence="3" id="KW-0012">Acyltransferase</keyword>
<feature type="transmembrane region" description="Helical" evidence="1">
    <location>
        <begin position="7"/>
        <end position="25"/>
    </location>
</feature>
<dbReference type="GO" id="GO:0016020">
    <property type="term" value="C:membrane"/>
    <property type="evidence" value="ECO:0007669"/>
    <property type="project" value="TreeGrafter"/>
</dbReference>
<protein>
    <submittedName>
        <fullName evidence="3">Acyltransferase 3</fullName>
    </submittedName>
</protein>
<reference evidence="3" key="1">
    <citation type="submission" date="2013-11" db="EMBL/GenBank/DDBJ databases">
        <title>Microbial diversity, functional groups and degradation webs in Northern and Southern Mediterranean and Red Sea marine crude oil polluted sites.</title>
        <authorList>
            <person name="Daffonchio D."/>
            <person name="Mapelli F."/>
            <person name="Ferrer M."/>
            <person name="Richter M."/>
            <person name="Cherif A."/>
            <person name="Malkawi H.I."/>
            <person name="Yakimov M.M."/>
            <person name="Abdel-Fattah Y.R."/>
            <person name="Blaghen M."/>
            <person name="Golyshin P.N."/>
            <person name="Kalogerakis N."/>
            <person name="Boon N."/>
            <person name="Magagnini M."/>
            <person name="Fava F."/>
        </authorList>
    </citation>
    <scope>NUCLEOTIDE SEQUENCE</scope>
</reference>
<feature type="non-terminal residue" evidence="3">
    <location>
        <position position="60"/>
    </location>
</feature>
<feature type="transmembrane region" description="Helical" evidence="1">
    <location>
        <begin position="31"/>
        <end position="51"/>
    </location>
</feature>
<dbReference type="GO" id="GO:0009103">
    <property type="term" value="P:lipopolysaccharide biosynthetic process"/>
    <property type="evidence" value="ECO:0007669"/>
    <property type="project" value="TreeGrafter"/>
</dbReference>
<sequence>MKFREDINALRAIAVASVVVFHFNHSWLPGGFAGVDVFFVISGFLMTMIIVKGLEKENFS</sequence>
<keyword evidence="1" id="KW-0472">Membrane</keyword>
<dbReference type="PANTHER" id="PTHR23028">
    <property type="entry name" value="ACETYLTRANSFERASE"/>
    <property type="match status" value="1"/>
</dbReference>
<gene>
    <name evidence="3" type="ORF">MGSAQ_002281</name>
</gene>
<keyword evidence="3" id="KW-0808">Transferase</keyword>
<keyword evidence="1" id="KW-1133">Transmembrane helix</keyword>
<dbReference type="EMBL" id="AYSL01001292">
    <property type="protein sequence ID" value="KTF06223.1"/>
    <property type="molecule type" value="Genomic_DNA"/>
</dbReference>
<proteinExistence type="predicted"/>
<feature type="domain" description="Acyltransferase 3" evidence="2">
    <location>
        <begin position="6"/>
        <end position="52"/>
    </location>
</feature>
<comment type="caution">
    <text evidence="3">The sequence shown here is derived from an EMBL/GenBank/DDBJ whole genome shotgun (WGS) entry which is preliminary data.</text>
</comment>
<dbReference type="AlphaFoldDB" id="A0A1B6NS72"/>
<evidence type="ECO:0000256" key="1">
    <source>
        <dbReference type="SAM" id="Phobius"/>
    </source>
</evidence>
<accession>A0A1B6NS72</accession>
<name>A0A1B6NS72_9ZZZZ</name>
<dbReference type="InterPro" id="IPR002656">
    <property type="entry name" value="Acyl_transf_3_dom"/>
</dbReference>
<dbReference type="GO" id="GO:0016747">
    <property type="term" value="F:acyltransferase activity, transferring groups other than amino-acyl groups"/>
    <property type="evidence" value="ECO:0007669"/>
    <property type="project" value="InterPro"/>
</dbReference>
<evidence type="ECO:0000259" key="2">
    <source>
        <dbReference type="Pfam" id="PF01757"/>
    </source>
</evidence>
<keyword evidence="1" id="KW-0812">Transmembrane</keyword>
<dbReference type="PANTHER" id="PTHR23028:SF53">
    <property type="entry name" value="ACYL_TRANSF_3 DOMAIN-CONTAINING PROTEIN"/>
    <property type="match status" value="1"/>
</dbReference>
<dbReference type="InterPro" id="IPR050879">
    <property type="entry name" value="Acyltransferase_3"/>
</dbReference>
<dbReference type="Pfam" id="PF01757">
    <property type="entry name" value="Acyl_transf_3"/>
    <property type="match status" value="1"/>
</dbReference>
<evidence type="ECO:0000313" key="3">
    <source>
        <dbReference type="EMBL" id="KTF06223.1"/>
    </source>
</evidence>